<evidence type="ECO:0000313" key="4">
    <source>
        <dbReference type="Proteomes" id="UP001153954"/>
    </source>
</evidence>
<name>A0AAU9UI39_EUPED</name>
<accession>A0AAU9UI39</accession>
<feature type="signal peptide" evidence="2">
    <location>
        <begin position="1"/>
        <end position="17"/>
    </location>
</feature>
<protein>
    <submittedName>
        <fullName evidence="3">Uncharacterized protein</fullName>
    </submittedName>
</protein>
<proteinExistence type="predicted"/>
<organism evidence="3 4">
    <name type="scientific">Euphydryas editha</name>
    <name type="common">Edith's checkerspot</name>
    <dbReference type="NCBI Taxonomy" id="104508"/>
    <lineage>
        <taxon>Eukaryota</taxon>
        <taxon>Metazoa</taxon>
        <taxon>Ecdysozoa</taxon>
        <taxon>Arthropoda</taxon>
        <taxon>Hexapoda</taxon>
        <taxon>Insecta</taxon>
        <taxon>Pterygota</taxon>
        <taxon>Neoptera</taxon>
        <taxon>Endopterygota</taxon>
        <taxon>Lepidoptera</taxon>
        <taxon>Glossata</taxon>
        <taxon>Ditrysia</taxon>
        <taxon>Papilionoidea</taxon>
        <taxon>Nymphalidae</taxon>
        <taxon>Nymphalinae</taxon>
        <taxon>Euphydryas</taxon>
    </lineage>
</organism>
<reference evidence="3" key="1">
    <citation type="submission" date="2022-03" db="EMBL/GenBank/DDBJ databases">
        <authorList>
            <person name="Tunstrom K."/>
        </authorList>
    </citation>
    <scope>NUCLEOTIDE SEQUENCE</scope>
</reference>
<keyword evidence="4" id="KW-1185">Reference proteome</keyword>
<keyword evidence="2" id="KW-0732">Signal</keyword>
<dbReference type="AlphaFoldDB" id="A0AAU9UI39"/>
<dbReference type="Proteomes" id="UP001153954">
    <property type="component" value="Unassembled WGS sequence"/>
</dbReference>
<feature type="compositionally biased region" description="Polar residues" evidence="1">
    <location>
        <begin position="223"/>
        <end position="236"/>
    </location>
</feature>
<evidence type="ECO:0000256" key="1">
    <source>
        <dbReference type="SAM" id="MobiDB-lite"/>
    </source>
</evidence>
<feature type="chain" id="PRO_5043538363" evidence="2">
    <location>
        <begin position="18"/>
        <end position="236"/>
    </location>
</feature>
<feature type="region of interest" description="Disordered" evidence="1">
    <location>
        <begin position="217"/>
        <end position="236"/>
    </location>
</feature>
<comment type="caution">
    <text evidence="3">The sequence shown here is derived from an EMBL/GenBank/DDBJ whole genome shotgun (WGS) entry which is preliminary data.</text>
</comment>
<dbReference type="EMBL" id="CAKOGL010000020">
    <property type="protein sequence ID" value="CAH2098787.1"/>
    <property type="molecule type" value="Genomic_DNA"/>
</dbReference>
<gene>
    <name evidence="3" type="ORF">EEDITHA_LOCUS13866</name>
</gene>
<evidence type="ECO:0000256" key="2">
    <source>
        <dbReference type="SAM" id="SignalP"/>
    </source>
</evidence>
<sequence length="236" mass="27081">MFLVVLVILVAMVVVSARDHSAESSPGEDESKLLAKSIRLKLMRDNYDYSHEEMNNTVTDNINKSRHMKKKTRKNFYVSDLAIDEKDNKVNTVLKANGNEKKHKKNIEHVVSKKDLLYYIDDEHIGTEKSVDTKSSVKYKFLKDRRQYRRSGQARLIQEENKEGVAIVNLDNGPFPELRLPNSRRQYMHDHGDAMADDEDVPPPTVNTSDPEAAADEIENQTETEANNINMTTNKY</sequence>
<evidence type="ECO:0000313" key="3">
    <source>
        <dbReference type="EMBL" id="CAH2098787.1"/>
    </source>
</evidence>